<dbReference type="STRING" id="7398.A0A1B0AFX0"/>
<evidence type="ECO:0000313" key="2">
    <source>
        <dbReference type="EnsemblMetazoa" id="GPAI044383-PA"/>
    </source>
</evidence>
<proteinExistence type="predicted"/>
<dbReference type="Proteomes" id="UP000092445">
    <property type="component" value="Unassembled WGS sequence"/>
</dbReference>
<evidence type="ECO:0000313" key="3">
    <source>
        <dbReference type="Proteomes" id="UP000092445"/>
    </source>
</evidence>
<dbReference type="PANTHER" id="PTHR38681:SF1">
    <property type="entry name" value="RETROVIRUS-RELATED POL POLYPROTEIN FROM TRANSPOSON 412-LIKE PROTEIN"/>
    <property type="match status" value="1"/>
</dbReference>
<name>A0A1B0AFX0_GLOPL</name>
<dbReference type="GO" id="GO:0003676">
    <property type="term" value="F:nucleic acid binding"/>
    <property type="evidence" value="ECO:0007669"/>
    <property type="project" value="InterPro"/>
</dbReference>
<dbReference type="EnsemblMetazoa" id="GPAI044383-RA">
    <property type="protein sequence ID" value="GPAI044383-PA"/>
    <property type="gene ID" value="GPAI044383"/>
</dbReference>
<protein>
    <recommendedName>
        <fullName evidence="1">Integrase catalytic domain-containing protein</fullName>
    </recommendedName>
</protein>
<dbReference type="PROSITE" id="PS50994">
    <property type="entry name" value="INTEGRASE"/>
    <property type="match status" value="1"/>
</dbReference>
<dbReference type="InterPro" id="IPR036397">
    <property type="entry name" value="RNaseH_sf"/>
</dbReference>
<dbReference type="InterPro" id="IPR001584">
    <property type="entry name" value="Integrase_cat-core"/>
</dbReference>
<dbReference type="PANTHER" id="PTHR38681">
    <property type="entry name" value="RETROVIRUS-RELATED POL POLYPROTEIN FROM TRANSPOSON 412-LIKE PROTEIN-RELATED"/>
    <property type="match status" value="1"/>
</dbReference>
<dbReference type="Gene3D" id="3.30.420.10">
    <property type="entry name" value="Ribonuclease H-like superfamily/Ribonuclease H"/>
    <property type="match status" value="1"/>
</dbReference>
<reference evidence="3" key="1">
    <citation type="submission" date="2014-03" db="EMBL/GenBank/DDBJ databases">
        <authorList>
            <person name="Aksoy S."/>
            <person name="Warren W."/>
            <person name="Wilson R.K."/>
        </authorList>
    </citation>
    <scope>NUCLEOTIDE SEQUENCE [LARGE SCALE GENOMIC DNA]</scope>
    <source>
        <strain evidence="3">IAEA</strain>
    </source>
</reference>
<dbReference type="GO" id="GO:0015074">
    <property type="term" value="P:DNA integration"/>
    <property type="evidence" value="ECO:0007669"/>
    <property type="project" value="InterPro"/>
</dbReference>
<feature type="domain" description="Integrase catalytic" evidence="1">
    <location>
        <begin position="74"/>
        <end position="237"/>
    </location>
</feature>
<reference evidence="2" key="2">
    <citation type="submission" date="2020-05" db="UniProtKB">
        <authorList>
            <consortium name="EnsemblMetazoa"/>
        </authorList>
    </citation>
    <scope>IDENTIFICATION</scope>
    <source>
        <strain evidence="2">IAEA</strain>
    </source>
</reference>
<evidence type="ECO:0000259" key="1">
    <source>
        <dbReference type="PROSITE" id="PS50994"/>
    </source>
</evidence>
<accession>A0A1B0AFX0</accession>
<organism evidence="2 3">
    <name type="scientific">Glossina pallidipes</name>
    <name type="common">Tsetse fly</name>
    <dbReference type="NCBI Taxonomy" id="7398"/>
    <lineage>
        <taxon>Eukaryota</taxon>
        <taxon>Metazoa</taxon>
        <taxon>Ecdysozoa</taxon>
        <taxon>Arthropoda</taxon>
        <taxon>Hexapoda</taxon>
        <taxon>Insecta</taxon>
        <taxon>Pterygota</taxon>
        <taxon>Neoptera</taxon>
        <taxon>Endopterygota</taxon>
        <taxon>Diptera</taxon>
        <taxon>Brachycera</taxon>
        <taxon>Muscomorpha</taxon>
        <taxon>Hippoboscoidea</taxon>
        <taxon>Glossinidae</taxon>
        <taxon>Glossina</taxon>
    </lineage>
</organism>
<keyword evidence="3" id="KW-1185">Reference proteome</keyword>
<dbReference type="AlphaFoldDB" id="A0A1B0AFX0"/>
<sequence length="244" mass="27534">MECLYKTCLARSSTGSDHRLSEDIQCFPTTVWTQELVSAVWLLLRITYGTAINDKQTINDQSSIDDFYWEHFEMIEAPYYPAKDVKSGLGSILSSKLLINDIIESLESRNFSAVRHLTVVSLVQKITYLQMRLDIFGASPQRTSDQRAQYTSKLFAQFTHLLGSHNITTPSHHSQANGEVEGFYGQLKATFTTRDNASKGFDEIPVILLEFRSVYKEDISATSAETHTNVALYDVALTTDINSR</sequence>
<dbReference type="SUPFAM" id="SSF53098">
    <property type="entry name" value="Ribonuclease H-like"/>
    <property type="match status" value="1"/>
</dbReference>
<dbReference type="VEuPathDB" id="VectorBase:GPAI044383"/>
<dbReference type="InterPro" id="IPR012337">
    <property type="entry name" value="RNaseH-like_sf"/>
</dbReference>